<sequence length="243" mass="26752">MDDSSKGVFQRLRGDIETGEVDDDVAVRNGFIRKVFGILAAQLLLTSAIAAPFFLSDTLRTYIHTHLWPLYLALGVSFAVLVPLICVRDLARRYPINYILLFAFTAAEGYLVGTISSTYNVQAVVLAFFLTAGVTVGLSLFAMQTKYDITMLGGVLYSALWILLLCSLIMIFIPGVRVLQTVYAGLGALLFSAYLVYDVQLIAGGRQLEIGLDDYVPAALNIYLDVINIFLYILQLVGDSRNQ</sequence>
<reference evidence="6" key="1">
    <citation type="submission" date="2020-12" db="EMBL/GenBank/DDBJ databases">
        <authorList>
            <person name="Iha C."/>
        </authorList>
    </citation>
    <scope>NUCLEOTIDE SEQUENCE</scope>
</reference>
<gene>
    <name evidence="6" type="ORF">OSTQU699_LOCUS1016</name>
</gene>
<evidence type="ECO:0000256" key="4">
    <source>
        <dbReference type="ARBA" id="ARBA00023136"/>
    </source>
</evidence>
<feature type="transmembrane region" description="Helical" evidence="5">
    <location>
        <begin position="123"/>
        <end position="143"/>
    </location>
</feature>
<comment type="similarity">
    <text evidence="5">Belongs to the BI1 family.</text>
</comment>
<accession>A0A8S1IMV0</accession>
<name>A0A8S1IMV0_9CHLO</name>
<feature type="transmembrane region" description="Helical" evidence="5">
    <location>
        <begin position="98"/>
        <end position="117"/>
    </location>
</feature>
<comment type="subcellular location">
    <subcellularLocation>
        <location evidence="1">Membrane</location>
        <topology evidence="1">Multi-pass membrane protein</topology>
    </subcellularLocation>
</comment>
<dbReference type="CDD" id="cd10428">
    <property type="entry name" value="LFG_like"/>
    <property type="match status" value="1"/>
</dbReference>
<dbReference type="GO" id="GO:0016020">
    <property type="term" value="C:membrane"/>
    <property type="evidence" value="ECO:0007669"/>
    <property type="project" value="UniProtKB-SubCell"/>
</dbReference>
<evidence type="ECO:0000313" key="7">
    <source>
        <dbReference type="Proteomes" id="UP000708148"/>
    </source>
</evidence>
<feature type="transmembrane region" description="Helical" evidence="5">
    <location>
        <begin position="35"/>
        <end position="55"/>
    </location>
</feature>
<evidence type="ECO:0000256" key="2">
    <source>
        <dbReference type="ARBA" id="ARBA00022692"/>
    </source>
</evidence>
<feature type="transmembrane region" description="Helical" evidence="5">
    <location>
        <begin position="155"/>
        <end position="176"/>
    </location>
</feature>
<evidence type="ECO:0000256" key="1">
    <source>
        <dbReference type="ARBA" id="ARBA00004141"/>
    </source>
</evidence>
<dbReference type="InterPro" id="IPR006214">
    <property type="entry name" value="Bax_inhibitor_1-related"/>
</dbReference>
<keyword evidence="7" id="KW-1185">Reference proteome</keyword>
<dbReference type="Proteomes" id="UP000708148">
    <property type="component" value="Unassembled WGS sequence"/>
</dbReference>
<evidence type="ECO:0000256" key="3">
    <source>
        <dbReference type="ARBA" id="ARBA00022989"/>
    </source>
</evidence>
<evidence type="ECO:0000256" key="5">
    <source>
        <dbReference type="RuleBase" id="RU004379"/>
    </source>
</evidence>
<organism evidence="6 7">
    <name type="scientific">Ostreobium quekettii</name>
    <dbReference type="NCBI Taxonomy" id="121088"/>
    <lineage>
        <taxon>Eukaryota</taxon>
        <taxon>Viridiplantae</taxon>
        <taxon>Chlorophyta</taxon>
        <taxon>core chlorophytes</taxon>
        <taxon>Ulvophyceae</taxon>
        <taxon>TCBD clade</taxon>
        <taxon>Bryopsidales</taxon>
        <taxon>Ostreobineae</taxon>
        <taxon>Ostreobiaceae</taxon>
        <taxon>Ostreobium</taxon>
    </lineage>
</organism>
<dbReference type="Pfam" id="PF01027">
    <property type="entry name" value="Bax1-I"/>
    <property type="match status" value="1"/>
</dbReference>
<dbReference type="EMBL" id="CAJHUC010000373">
    <property type="protein sequence ID" value="CAD7695655.1"/>
    <property type="molecule type" value="Genomic_DNA"/>
</dbReference>
<keyword evidence="4 5" id="KW-0472">Membrane</keyword>
<comment type="caution">
    <text evidence="6">The sequence shown here is derived from an EMBL/GenBank/DDBJ whole genome shotgun (WGS) entry which is preliminary data.</text>
</comment>
<dbReference type="PANTHER" id="PTHR23291">
    <property type="entry name" value="BAX INHIBITOR-RELATED"/>
    <property type="match status" value="1"/>
</dbReference>
<proteinExistence type="inferred from homology"/>
<feature type="transmembrane region" description="Helical" evidence="5">
    <location>
        <begin position="182"/>
        <end position="203"/>
    </location>
</feature>
<dbReference type="PANTHER" id="PTHR23291:SF47">
    <property type="entry name" value="TRANSMEMBRANE BAX INHIBITOR MOTIF CONTAINING 7"/>
    <property type="match status" value="1"/>
</dbReference>
<keyword evidence="2 5" id="KW-0812">Transmembrane</keyword>
<protein>
    <submittedName>
        <fullName evidence="6">Uncharacterized protein</fullName>
    </submittedName>
</protein>
<feature type="transmembrane region" description="Helical" evidence="5">
    <location>
        <begin position="67"/>
        <end position="86"/>
    </location>
</feature>
<keyword evidence="3 5" id="KW-1133">Transmembrane helix</keyword>
<dbReference type="OrthoDB" id="7933078at2759"/>
<feature type="transmembrane region" description="Helical" evidence="5">
    <location>
        <begin position="215"/>
        <end position="234"/>
    </location>
</feature>
<evidence type="ECO:0000313" key="6">
    <source>
        <dbReference type="EMBL" id="CAD7695655.1"/>
    </source>
</evidence>
<dbReference type="AlphaFoldDB" id="A0A8S1IMV0"/>